<proteinExistence type="predicted"/>
<sequence>MKGTTIAAGPEAKQLSKMTTMRETCHPYTKPATRQDDDDKEDQPRNFNQLGNNRKSARYTIENRLHESIKRTKKSQLQSTSKSALQLILSKACFQSHAQKKKEAKREEMKNAINYLAQFDQKSPDMVQAYMSWHKTTPVKVNDDPIKAAKVMKKILTLEDMYDKAADCYMSFQYGGMFRIATRKKSN</sequence>
<dbReference type="AlphaFoldDB" id="A0A914X052"/>
<name>A0A914X052_9BILA</name>
<dbReference type="Proteomes" id="UP000887566">
    <property type="component" value="Unplaced"/>
</dbReference>
<evidence type="ECO:0000313" key="3">
    <source>
        <dbReference type="WBParaSite" id="PSAMB.scaffold608size45881.g7335.t1"/>
    </source>
</evidence>
<feature type="compositionally biased region" description="Polar residues" evidence="1">
    <location>
        <begin position="45"/>
        <end position="54"/>
    </location>
</feature>
<reference evidence="3" key="1">
    <citation type="submission" date="2022-11" db="UniProtKB">
        <authorList>
            <consortium name="WormBaseParasite"/>
        </authorList>
    </citation>
    <scope>IDENTIFICATION</scope>
</reference>
<keyword evidence="2" id="KW-1185">Reference proteome</keyword>
<evidence type="ECO:0000313" key="2">
    <source>
        <dbReference type="Proteomes" id="UP000887566"/>
    </source>
</evidence>
<accession>A0A914X052</accession>
<feature type="region of interest" description="Disordered" evidence="1">
    <location>
        <begin position="1"/>
        <end position="57"/>
    </location>
</feature>
<organism evidence="2 3">
    <name type="scientific">Plectus sambesii</name>
    <dbReference type="NCBI Taxonomy" id="2011161"/>
    <lineage>
        <taxon>Eukaryota</taxon>
        <taxon>Metazoa</taxon>
        <taxon>Ecdysozoa</taxon>
        <taxon>Nematoda</taxon>
        <taxon>Chromadorea</taxon>
        <taxon>Plectida</taxon>
        <taxon>Plectina</taxon>
        <taxon>Plectoidea</taxon>
        <taxon>Plectidae</taxon>
        <taxon>Plectus</taxon>
    </lineage>
</organism>
<protein>
    <submittedName>
        <fullName evidence="3">Uncharacterized protein</fullName>
    </submittedName>
</protein>
<evidence type="ECO:0000256" key="1">
    <source>
        <dbReference type="SAM" id="MobiDB-lite"/>
    </source>
</evidence>
<dbReference type="WBParaSite" id="PSAMB.scaffold608size45881.g7335.t1">
    <property type="protein sequence ID" value="PSAMB.scaffold608size45881.g7335.t1"/>
    <property type="gene ID" value="PSAMB.scaffold608size45881.g7335"/>
</dbReference>